<dbReference type="PANTHER" id="PTHR11712">
    <property type="entry name" value="POLYKETIDE SYNTHASE-RELATED"/>
    <property type="match status" value="1"/>
</dbReference>
<dbReference type="InterPro" id="IPR000794">
    <property type="entry name" value="Beta-ketoacyl_synthase"/>
</dbReference>
<dbReference type="SMART" id="SM00825">
    <property type="entry name" value="PKS_KS"/>
    <property type="match status" value="1"/>
</dbReference>
<dbReference type="Pfam" id="PF00109">
    <property type="entry name" value="ketoacyl-synt"/>
    <property type="match status" value="1"/>
</dbReference>
<dbReference type="Gene3D" id="3.40.47.10">
    <property type="match status" value="1"/>
</dbReference>
<evidence type="ECO:0000259" key="5">
    <source>
        <dbReference type="PROSITE" id="PS52004"/>
    </source>
</evidence>
<dbReference type="InterPro" id="IPR014031">
    <property type="entry name" value="Ketoacyl_synth_C"/>
</dbReference>
<organism evidence="6 7">
    <name type="scientific">Paucimonas lemoignei</name>
    <name type="common">Pseudomonas lemoignei</name>
    <dbReference type="NCBI Taxonomy" id="29443"/>
    <lineage>
        <taxon>Bacteria</taxon>
        <taxon>Pseudomonadati</taxon>
        <taxon>Pseudomonadota</taxon>
        <taxon>Betaproteobacteria</taxon>
        <taxon>Burkholderiales</taxon>
        <taxon>Burkholderiaceae</taxon>
        <taxon>Paucimonas</taxon>
    </lineage>
</organism>
<proteinExistence type="inferred from homology"/>
<dbReference type="PROSITE" id="PS52004">
    <property type="entry name" value="KS3_2"/>
    <property type="match status" value="1"/>
</dbReference>
<dbReference type="GO" id="GO:0006633">
    <property type="term" value="P:fatty acid biosynthetic process"/>
    <property type="evidence" value="ECO:0007669"/>
    <property type="project" value="TreeGrafter"/>
</dbReference>
<dbReference type="Proteomes" id="UP000295382">
    <property type="component" value="Unassembled WGS sequence"/>
</dbReference>
<keyword evidence="3 4" id="KW-0808">Transferase</keyword>
<dbReference type="GO" id="GO:0004315">
    <property type="term" value="F:3-oxoacyl-[acyl-carrier-protein] synthase activity"/>
    <property type="evidence" value="ECO:0007669"/>
    <property type="project" value="TreeGrafter"/>
</dbReference>
<dbReference type="InterPro" id="IPR014030">
    <property type="entry name" value="Ketoacyl_synth_N"/>
</dbReference>
<evidence type="ECO:0000256" key="3">
    <source>
        <dbReference type="ARBA" id="ARBA00022679"/>
    </source>
</evidence>
<dbReference type="SUPFAM" id="SSF53901">
    <property type="entry name" value="Thiolase-like"/>
    <property type="match status" value="1"/>
</dbReference>
<dbReference type="AlphaFoldDB" id="A0A4R3HT61"/>
<protein>
    <submittedName>
        <fullName evidence="6">3-oxoacyl-[acyl-carrier-protein] synthase-1</fullName>
    </submittedName>
</protein>
<dbReference type="InterPro" id="IPR020841">
    <property type="entry name" value="PKS_Beta-ketoAc_synthase_dom"/>
</dbReference>
<name>A0A4R3HT61_PAULE</name>
<comment type="caution">
    <text evidence="6">The sequence shown here is derived from an EMBL/GenBank/DDBJ whole genome shotgun (WGS) entry which is preliminary data.</text>
</comment>
<dbReference type="EMBL" id="SLZQ01000007">
    <property type="protein sequence ID" value="TCS36337.1"/>
    <property type="molecule type" value="Genomic_DNA"/>
</dbReference>
<evidence type="ECO:0000256" key="2">
    <source>
        <dbReference type="ARBA" id="ARBA00008467"/>
    </source>
</evidence>
<comment type="pathway">
    <text evidence="1">Lipid metabolism; fatty acid biosynthesis.</text>
</comment>
<dbReference type="RefSeq" id="WP_132259160.1">
    <property type="nucleotide sequence ID" value="NZ_SLZQ01000007.1"/>
</dbReference>
<evidence type="ECO:0000313" key="6">
    <source>
        <dbReference type="EMBL" id="TCS36337.1"/>
    </source>
</evidence>
<dbReference type="OrthoDB" id="8834566at2"/>
<accession>A0A4R3HT61</accession>
<evidence type="ECO:0000256" key="4">
    <source>
        <dbReference type="RuleBase" id="RU003694"/>
    </source>
</evidence>
<gene>
    <name evidence="6" type="ORF">EDC30_107154</name>
</gene>
<dbReference type="PANTHER" id="PTHR11712:SF336">
    <property type="entry name" value="3-OXOACYL-[ACYL-CARRIER-PROTEIN] SYNTHASE, MITOCHONDRIAL"/>
    <property type="match status" value="1"/>
</dbReference>
<reference evidence="6 7" key="1">
    <citation type="submission" date="2019-03" db="EMBL/GenBank/DDBJ databases">
        <title>Genomic Encyclopedia of Type Strains, Phase IV (KMG-IV): sequencing the most valuable type-strain genomes for metagenomic binning, comparative biology and taxonomic classification.</title>
        <authorList>
            <person name="Goeker M."/>
        </authorList>
    </citation>
    <scope>NUCLEOTIDE SEQUENCE [LARGE SCALE GENOMIC DNA]</scope>
    <source>
        <strain evidence="6 7">DSM 7445</strain>
    </source>
</reference>
<dbReference type="InterPro" id="IPR016039">
    <property type="entry name" value="Thiolase-like"/>
</dbReference>
<evidence type="ECO:0000313" key="7">
    <source>
        <dbReference type="Proteomes" id="UP000295382"/>
    </source>
</evidence>
<feature type="domain" description="Ketosynthase family 3 (KS3)" evidence="5">
    <location>
        <begin position="1"/>
        <end position="349"/>
    </location>
</feature>
<dbReference type="Pfam" id="PF02801">
    <property type="entry name" value="Ketoacyl-synt_C"/>
    <property type="match status" value="1"/>
</dbReference>
<sequence length="359" mass="37876">MTPVYIAGFGLASSLGVNLTDAVQNILRPPAPGLRTIKGLDLPLPYFSIPHSSANWHARCASLIRQVVDEAGANRRTGALYIASASLYVGAMESGEPHASSLPVFLAELAGMLDWHGPVHLINTSCTSSLNAVLTARDAMFADAVEDAVIVGLELENLLTLAGFAGMKLLSNTASRPFAVDRDGLVLGEAVAALRLSRQHGRWRMRGGAQVIDSSQLSGASDAACRIMLQQALADANLHSNQIDLIKVQAAGSILNDAIEARALTESFSAVPHLLSLKPLIGHTLGASGAAEIALLLAMLEQQQWPAIPVEMDPELGVQLAAQRPAQLRHILACILGFGGSHSCIAIEDTEASDERQVL</sequence>
<comment type="similarity">
    <text evidence="2 4">Belongs to the thiolase-like superfamily. Beta-ketoacyl-ACP synthases family.</text>
</comment>
<keyword evidence="7" id="KW-1185">Reference proteome</keyword>
<evidence type="ECO:0000256" key="1">
    <source>
        <dbReference type="ARBA" id="ARBA00005194"/>
    </source>
</evidence>